<keyword evidence="1" id="KW-0812">Transmembrane</keyword>
<name>A0ABT5P927_9PSED</name>
<reference evidence="2 3" key="1">
    <citation type="submission" date="2022-05" db="EMBL/GenBank/DDBJ databases">
        <title>Novel Pseudomonas spp. Isolated from a Rainbow Trout Aquaculture Facility.</title>
        <authorList>
            <person name="Testerman T."/>
            <person name="Graf J."/>
        </authorList>
    </citation>
    <scope>NUCLEOTIDE SEQUENCE [LARGE SCALE GENOMIC DNA]</scope>
    <source>
        <strain evidence="2 3">ID1025</strain>
    </source>
</reference>
<feature type="transmembrane region" description="Helical" evidence="1">
    <location>
        <begin position="171"/>
        <end position="196"/>
    </location>
</feature>
<dbReference type="Proteomes" id="UP001148184">
    <property type="component" value="Unassembled WGS sequence"/>
</dbReference>
<comment type="caution">
    <text evidence="2">The sequence shown here is derived from an EMBL/GenBank/DDBJ whole genome shotgun (WGS) entry which is preliminary data.</text>
</comment>
<dbReference type="EMBL" id="JAMDGZ010000027">
    <property type="protein sequence ID" value="MDD1014707.1"/>
    <property type="molecule type" value="Genomic_DNA"/>
</dbReference>
<accession>A0ABT5P927</accession>
<keyword evidence="1" id="KW-0472">Membrane</keyword>
<protein>
    <submittedName>
        <fullName evidence="2">Uncharacterized protein</fullName>
    </submittedName>
</protein>
<sequence length="210" mass="23547">MGWGEPPCCCPWPGSMDAVNMNVMKADPQQGAHLHIPYLLIGVSLAPIILLAWLVPAAADQGFYAELERFLDDCLFGRVGVWSSMFPLTAKAIGNYVAVAAPLFSLWITVCIMRRSLLRPGPPAQVALGRYALIAAGCVLLDAFLIYQNFFTFTDFAAHSRKFRFFGLSVVFFPFIAMVSLLALYVMTFFSYNLLLRFPREVLAQRRQRH</sequence>
<keyword evidence="3" id="KW-1185">Reference proteome</keyword>
<feature type="transmembrane region" description="Helical" evidence="1">
    <location>
        <begin position="38"/>
        <end position="59"/>
    </location>
</feature>
<feature type="transmembrane region" description="Helical" evidence="1">
    <location>
        <begin position="131"/>
        <end position="151"/>
    </location>
</feature>
<dbReference type="RefSeq" id="WP_273893431.1">
    <property type="nucleotide sequence ID" value="NZ_JAMDGZ010000027.1"/>
</dbReference>
<evidence type="ECO:0000313" key="2">
    <source>
        <dbReference type="EMBL" id="MDD1014707.1"/>
    </source>
</evidence>
<organism evidence="2 3">
    <name type="scientific">Pseudomonas rubra</name>
    <dbReference type="NCBI Taxonomy" id="2942627"/>
    <lineage>
        <taxon>Bacteria</taxon>
        <taxon>Pseudomonadati</taxon>
        <taxon>Pseudomonadota</taxon>
        <taxon>Gammaproteobacteria</taxon>
        <taxon>Pseudomonadales</taxon>
        <taxon>Pseudomonadaceae</taxon>
        <taxon>Pseudomonas</taxon>
    </lineage>
</organism>
<evidence type="ECO:0000313" key="3">
    <source>
        <dbReference type="Proteomes" id="UP001148184"/>
    </source>
</evidence>
<gene>
    <name evidence="2" type="ORF">M5G17_13585</name>
</gene>
<evidence type="ECO:0000256" key="1">
    <source>
        <dbReference type="SAM" id="Phobius"/>
    </source>
</evidence>
<feature type="transmembrane region" description="Helical" evidence="1">
    <location>
        <begin position="92"/>
        <end position="110"/>
    </location>
</feature>
<keyword evidence="1" id="KW-1133">Transmembrane helix</keyword>
<proteinExistence type="predicted"/>